<dbReference type="SMART" id="SM00355">
    <property type="entry name" value="ZnF_C2H2"/>
    <property type="match status" value="4"/>
</dbReference>
<dbReference type="PROSITE" id="PS00028">
    <property type="entry name" value="ZINC_FINGER_C2H2_1"/>
    <property type="match status" value="3"/>
</dbReference>
<feature type="region of interest" description="Disordered" evidence="11">
    <location>
        <begin position="1"/>
        <end position="44"/>
    </location>
</feature>
<feature type="domain" description="C2H2-type" evidence="12">
    <location>
        <begin position="139"/>
        <end position="162"/>
    </location>
</feature>
<dbReference type="Pfam" id="PF00096">
    <property type="entry name" value="zf-C2H2"/>
    <property type="match status" value="1"/>
</dbReference>
<sequence>MINSPSFSHATDLMKASPSTDHSGDSLSPHDNLPSDEEKVFKSPHSVDEKPAIEVDLTHYTVPTVHFDTMGRHIVARHFPSFYKVFPCFLFHCKVSRIFQWSTGGSHVPKRCMECDKVFAFNFQLQRHVAVVHRARREHKCEECGREFASLSGLNSHRQVNHRNHLYMCPYENCDHPGYKSVQAFKSHIRSVHTKARPYVCKTCGKAFHNGNRLRIHNFTHTSEGAFHCKCGIKFRQKCTLNKHQRLCILD</sequence>
<keyword evidence="8" id="KW-0804">Transcription</keyword>
<dbReference type="GO" id="GO:0005634">
    <property type="term" value="C:nucleus"/>
    <property type="evidence" value="ECO:0007669"/>
    <property type="project" value="UniProtKB-SubCell"/>
</dbReference>
<dbReference type="PANTHER" id="PTHR24379">
    <property type="entry name" value="KRAB AND ZINC FINGER DOMAIN-CONTAINING"/>
    <property type="match status" value="1"/>
</dbReference>
<dbReference type="Gene3D" id="3.30.160.60">
    <property type="entry name" value="Classic Zinc Finger"/>
    <property type="match status" value="2"/>
</dbReference>
<dbReference type="SUPFAM" id="SSF57667">
    <property type="entry name" value="beta-beta-alpha zinc fingers"/>
    <property type="match status" value="2"/>
</dbReference>
<evidence type="ECO:0000313" key="13">
    <source>
        <dbReference type="EMBL" id="KAJ1357763.1"/>
    </source>
</evidence>
<gene>
    <name evidence="13" type="ORF">KIN20_015979</name>
</gene>
<comment type="similarity">
    <text evidence="2">Belongs to the krueppel C2H2-type zinc-finger protein family.</text>
</comment>
<dbReference type="PROSITE" id="PS50157">
    <property type="entry name" value="ZINC_FINGER_C2H2_2"/>
    <property type="match status" value="3"/>
</dbReference>
<dbReference type="GO" id="GO:0008270">
    <property type="term" value="F:zinc ion binding"/>
    <property type="evidence" value="ECO:0007669"/>
    <property type="project" value="UniProtKB-KW"/>
</dbReference>
<evidence type="ECO:0000256" key="6">
    <source>
        <dbReference type="ARBA" id="ARBA00022833"/>
    </source>
</evidence>
<name>A0AAD5QMM0_PARTN</name>
<dbReference type="EMBL" id="JAHQIW010003234">
    <property type="protein sequence ID" value="KAJ1357763.1"/>
    <property type="molecule type" value="Genomic_DNA"/>
</dbReference>
<organism evidence="13 14">
    <name type="scientific">Parelaphostrongylus tenuis</name>
    <name type="common">Meningeal worm</name>
    <dbReference type="NCBI Taxonomy" id="148309"/>
    <lineage>
        <taxon>Eukaryota</taxon>
        <taxon>Metazoa</taxon>
        <taxon>Ecdysozoa</taxon>
        <taxon>Nematoda</taxon>
        <taxon>Chromadorea</taxon>
        <taxon>Rhabditida</taxon>
        <taxon>Rhabditina</taxon>
        <taxon>Rhabditomorpha</taxon>
        <taxon>Strongyloidea</taxon>
        <taxon>Metastrongylidae</taxon>
        <taxon>Parelaphostrongylus</taxon>
    </lineage>
</organism>
<dbReference type="GO" id="GO:0000981">
    <property type="term" value="F:DNA-binding transcription factor activity, RNA polymerase II-specific"/>
    <property type="evidence" value="ECO:0007669"/>
    <property type="project" value="TreeGrafter"/>
</dbReference>
<evidence type="ECO:0000256" key="4">
    <source>
        <dbReference type="ARBA" id="ARBA00022737"/>
    </source>
</evidence>
<keyword evidence="9" id="KW-0539">Nucleus</keyword>
<evidence type="ECO:0000256" key="5">
    <source>
        <dbReference type="ARBA" id="ARBA00022771"/>
    </source>
</evidence>
<keyword evidence="4" id="KW-0677">Repeat</keyword>
<comment type="caution">
    <text evidence="13">The sequence shown here is derived from an EMBL/GenBank/DDBJ whole genome shotgun (WGS) entry which is preliminary data.</text>
</comment>
<evidence type="ECO:0000313" key="14">
    <source>
        <dbReference type="Proteomes" id="UP001196413"/>
    </source>
</evidence>
<dbReference type="Pfam" id="PF13912">
    <property type="entry name" value="zf-C2H2_6"/>
    <property type="match status" value="2"/>
</dbReference>
<dbReference type="Proteomes" id="UP001196413">
    <property type="component" value="Unassembled WGS sequence"/>
</dbReference>
<keyword evidence="7" id="KW-0805">Transcription regulation</keyword>
<keyword evidence="14" id="KW-1185">Reference proteome</keyword>
<dbReference type="PANTHER" id="PTHR24379:SF122">
    <property type="entry name" value="SIMILAR TO ZINC FINGER PROTEIN 84 (HPF2)"/>
    <property type="match status" value="1"/>
</dbReference>
<keyword evidence="5 10" id="KW-0863">Zinc-finger</keyword>
<dbReference type="FunFam" id="3.30.160.60:FF:000193">
    <property type="entry name" value="Zinc finger protein 300"/>
    <property type="match status" value="1"/>
</dbReference>
<evidence type="ECO:0000256" key="9">
    <source>
        <dbReference type="ARBA" id="ARBA00023242"/>
    </source>
</evidence>
<evidence type="ECO:0000256" key="8">
    <source>
        <dbReference type="ARBA" id="ARBA00023163"/>
    </source>
</evidence>
<feature type="domain" description="C2H2-type" evidence="12">
    <location>
        <begin position="199"/>
        <end position="226"/>
    </location>
</feature>
<evidence type="ECO:0000259" key="12">
    <source>
        <dbReference type="PROSITE" id="PS50157"/>
    </source>
</evidence>
<dbReference type="AlphaFoldDB" id="A0AAD5QMM0"/>
<keyword evidence="3" id="KW-0479">Metal-binding</keyword>
<dbReference type="GO" id="GO:0000977">
    <property type="term" value="F:RNA polymerase II transcription regulatory region sequence-specific DNA binding"/>
    <property type="evidence" value="ECO:0007669"/>
    <property type="project" value="TreeGrafter"/>
</dbReference>
<protein>
    <recommendedName>
        <fullName evidence="12">C2H2-type domain-containing protein</fullName>
    </recommendedName>
</protein>
<evidence type="ECO:0000256" key="3">
    <source>
        <dbReference type="ARBA" id="ARBA00022723"/>
    </source>
</evidence>
<keyword evidence="6" id="KW-0862">Zinc</keyword>
<dbReference type="InterPro" id="IPR013087">
    <property type="entry name" value="Znf_C2H2_type"/>
</dbReference>
<feature type="domain" description="C2H2-type" evidence="12">
    <location>
        <begin position="110"/>
        <end position="138"/>
    </location>
</feature>
<dbReference type="InterPro" id="IPR036236">
    <property type="entry name" value="Znf_C2H2_sf"/>
</dbReference>
<accession>A0AAD5QMM0</accession>
<evidence type="ECO:0000256" key="7">
    <source>
        <dbReference type="ARBA" id="ARBA00023015"/>
    </source>
</evidence>
<reference evidence="13" key="1">
    <citation type="submission" date="2021-06" db="EMBL/GenBank/DDBJ databases">
        <title>Parelaphostrongylus tenuis whole genome reference sequence.</title>
        <authorList>
            <person name="Garwood T.J."/>
            <person name="Larsen P.A."/>
            <person name="Fountain-Jones N.M."/>
            <person name="Garbe J.R."/>
            <person name="Macchietto M.G."/>
            <person name="Kania S.A."/>
            <person name="Gerhold R.W."/>
            <person name="Richards J.E."/>
            <person name="Wolf T.M."/>
        </authorList>
    </citation>
    <scope>NUCLEOTIDE SEQUENCE</scope>
    <source>
        <strain evidence="13">MNPRO001-30</strain>
        <tissue evidence="13">Meninges</tissue>
    </source>
</reference>
<evidence type="ECO:0000256" key="11">
    <source>
        <dbReference type="SAM" id="MobiDB-lite"/>
    </source>
</evidence>
<evidence type="ECO:0000256" key="10">
    <source>
        <dbReference type="PROSITE-ProRule" id="PRU00042"/>
    </source>
</evidence>
<comment type="subcellular location">
    <subcellularLocation>
        <location evidence="1">Nucleus</location>
    </subcellularLocation>
</comment>
<evidence type="ECO:0000256" key="2">
    <source>
        <dbReference type="ARBA" id="ARBA00006991"/>
    </source>
</evidence>
<evidence type="ECO:0000256" key="1">
    <source>
        <dbReference type="ARBA" id="ARBA00004123"/>
    </source>
</evidence>
<proteinExistence type="inferred from homology"/>